<organism evidence="2 3">
    <name type="scientific">Streptodolium elevatio</name>
    <dbReference type="NCBI Taxonomy" id="3157996"/>
    <lineage>
        <taxon>Bacteria</taxon>
        <taxon>Bacillati</taxon>
        <taxon>Actinomycetota</taxon>
        <taxon>Actinomycetes</taxon>
        <taxon>Kitasatosporales</taxon>
        <taxon>Streptomycetaceae</taxon>
        <taxon>Streptodolium</taxon>
    </lineage>
</organism>
<dbReference type="PROSITE" id="PS51257">
    <property type="entry name" value="PROKAR_LIPOPROTEIN"/>
    <property type="match status" value="1"/>
</dbReference>
<dbReference type="PANTHER" id="PTHR43649">
    <property type="entry name" value="ARABINOSE-BINDING PROTEIN-RELATED"/>
    <property type="match status" value="1"/>
</dbReference>
<feature type="chain" id="PRO_5046593397" evidence="1">
    <location>
        <begin position="28"/>
        <end position="463"/>
    </location>
</feature>
<feature type="signal peptide" evidence="1">
    <location>
        <begin position="1"/>
        <end position="27"/>
    </location>
</feature>
<evidence type="ECO:0000313" key="2">
    <source>
        <dbReference type="EMBL" id="MEU8133109.1"/>
    </source>
</evidence>
<dbReference type="Gene3D" id="3.40.190.10">
    <property type="entry name" value="Periplasmic binding protein-like II"/>
    <property type="match status" value="2"/>
</dbReference>
<gene>
    <name evidence="2" type="ORF">AB0C36_06330</name>
</gene>
<proteinExistence type="predicted"/>
<accession>A0ABV3DBJ3</accession>
<evidence type="ECO:0000313" key="3">
    <source>
        <dbReference type="Proteomes" id="UP001551482"/>
    </source>
</evidence>
<dbReference type="SUPFAM" id="SSF53850">
    <property type="entry name" value="Periplasmic binding protein-like II"/>
    <property type="match status" value="1"/>
</dbReference>
<keyword evidence="1" id="KW-0732">Signal</keyword>
<dbReference type="EMBL" id="JBEZFP010000011">
    <property type="protein sequence ID" value="MEU8133109.1"/>
    <property type="molecule type" value="Genomic_DNA"/>
</dbReference>
<comment type="caution">
    <text evidence="2">The sequence shown here is derived from an EMBL/GenBank/DDBJ whole genome shotgun (WGS) entry which is preliminary data.</text>
</comment>
<evidence type="ECO:0000256" key="1">
    <source>
        <dbReference type="SAM" id="SignalP"/>
    </source>
</evidence>
<dbReference type="RefSeq" id="WP_358350042.1">
    <property type="nucleotide sequence ID" value="NZ_JBEZFP010000011.1"/>
</dbReference>
<protein>
    <submittedName>
        <fullName evidence="2">Extracellular solute-binding protein</fullName>
    </submittedName>
</protein>
<keyword evidence="3" id="KW-1185">Reference proteome</keyword>
<dbReference type="Pfam" id="PF13416">
    <property type="entry name" value="SBP_bac_8"/>
    <property type="match status" value="1"/>
</dbReference>
<dbReference type="PANTHER" id="PTHR43649:SF12">
    <property type="entry name" value="DIACETYLCHITOBIOSE BINDING PROTEIN DASA"/>
    <property type="match status" value="1"/>
</dbReference>
<dbReference type="InterPro" id="IPR006059">
    <property type="entry name" value="SBP"/>
</dbReference>
<reference evidence="2 3" key="1">
    <citation type="submission" date="2024-06" db="EMBL/GenBank/DDBJ databases">
        <title>The Natural Products Discovery Center: Release of the First 8490 Sequenced Strains for Exploring Actinobacteria Biosynthetic Diversity.</title>
        <authorList>
            <person name="Kalkreuter E."/>
            <person name="Kautsar S.A."/>
            <person name="Yang D."/>
            <person name="Bader C.D."/>
            <person name="Teijaro C.N."/>
            <person name="Fluegel L."/>
            <person name="Davis C.M."/>
            <person name="Simpson J.R."/>
            <person name="Lauterbach L."/>
            <person name="Steele A.D."/>
            <person name="Gui C."/>
            <person name="Meng S."/>
            <person name="Li G."/>
            <person name="Viehrig K."/>
            <person name="Ye F."/>
            <person name="Su P."/>
            <person name="Kiefer A.F."/>
            <person name="Nichols A."/>
            <person name="Cepeda A.J."/>
            <person name="Yan W."/>
            <person name="Fan B."/>
            <person name="Jiang Y."/>
            <person name="Adhikari A."/>
            <person name="Zheng C.-J."/>
            <person name="Schuster L."/>
            <person name="Cowan T.M."/>
            <person name="Smanski M.J."/>
            <person name="Chevrette M.G."/>
            <person name="De Carvalho L.P.S."/>
            <person name="Shen B."/>
        </authorList>
    </citation>
    <scope>NUCLEOTIDE SEQUENCE [LARGE SCALE GENOMIC DNA]</scope>
    <source>
        <strain evidence="2 3">NPDC048946</strain>
    </source>
</reference>
<dbReference type="InterPro" id="IPR050490">
    <property type="entry name" value="Bact_solute-bd_prot1"/>
</dbReference>
<dbReference type="Proteomes" id="UP001551482">
    <property type="component" value="Unassembled WGS sequence"/>
</dbReference>
<name>A0ABV3DBJ3_9ACTN</name>
<sequence length="463" mass="48870">MKKLRLTGAAGVALAGLLLAGCGVPGAGSTATDGFDGPRITERVTVEDVAKLGNTTLRVLADAGEEDTLNAAVPLFEKKYPNIKVEVATKGFDDLMKTVVNSMSGDNAPDLAQGNQGYGTDGPLVKSGLIRPIDDIARTYGWENLITDGTLKQWRWSAGGSIFGAGSLYGISPVTEYVGVFYNTDKLAKLGIAPPQTYAEFTATLDKAKAAGEQPLMLGNAEKYPASQVIGLVQGQKTDSRDVRSWIAGVPDTTVADPGTTEAARTVQDWAHNGYFGPGYNGISADDAAAKFSQGQGVFYVAGSWNAPSLQESMNGRVGFTLPTRDDGTRATVGSMGLGWHIGAKTDKLPAAVAFLDLLMSDEFAQSIADVGRTPVTGGDDVKAASPVVEQVNKIGTELLADDGQNFYLDWASTTMYDTVGAKTQDLLDRRTSPEGFVNGLQDDWTAFQKQQREEAAAAEDAS</sequence>